<keyword evidence="2" id="KW-1185">Reference proteome</keyword>
<evidence type="ECO:0000313" key="2">
    <source>
        <dbReference type="Proteomes" id="UP001358586"/>
    </source>
</evidence>
<name>A0ABR0QL16_GOSAR</name>
<comment type="caution">
    <text evidence="1">The sequence shown here is derived from an EMBL/GenBank/DDBJ whole genome shotgun (WGS) entry which is preliminary data.</text>
</comment>
<dbReference type="EMBL" id="JARKNE010000003">
    <property type="protein sequence ID" value="KAK5840011.1"/>
    <property type="molecule type" value="Genomic_DNA"/>
</dbReference>
<proteinExistence type="predicted"/>
<reference evidence="1 2" key="1">
    <citation type="submission" date="2023-03" db="EMBL/GenBank/DDBJ databases">
        <title>WGS of Gossypium arboreum.</title>
        <authorList>
            <person name="Yu D."/>
        </authorList>
    </citation>
    <scope>NUCLEOTIDE SEQUENCE [LARGE SCALE GENOMIC DNA]</scope>
    <source>
        <tissue evidence="1">Leaf</tissue>
    </source>
</reference>
<evidence type="ECO:0000313" key="1">
    <source>
        <dbReference type="EMBL" id="KAK5840011.1"/>
    </source>
</evidence>
<sequence length="134" mass="15937">MLETKCGLASWALRKACAETEAKQELQEKVHQLEILEKQHLVEKEKIWRQKSEALEKYKPNTQKSIQEYLPNLRANMILCAQVTIGLLDLSQLNFNCIRRHINANLNYNTFNPSRLEWEEFQRKWKGSRELFYA</sequence>
<accession>A0ABR0QL16</accession>
<gene>
    <name evidence="1" type="ORF">PVK06_008873</name>
</gene>
<organism evidence="1 2">
    <name type="scientific">Gossypium arboreum</name>
    <name type="common">Tree cotton</name>
    <name type="synonym">Gossypium nanking</name>
    <dbReference type="NCBI Taxonomy" id="29729"/>
    <lineage>
        <taxon>Eukaryota</taxon>
        <taxon>Viridiplantae</taxon>
        <taxon>Streptophyta</taxon>
        <taxon>Embryophyta</taxon>
        <taxon>Tracheophyta</taxon>
        <taxon>Spermatophyta</taxon>
        <taxon>Magnoliopsida</taxon>
        <taxon>eudicotyledons</taxon>
        <taxon>Gunneridae</taxon>
        <taxon>Pentapetalae</taxon>
        <taxon>rosids</taxon>
        <taxon>malvids</taxon>
        <taxon>Malvales</taxon>
        <taxon>Malvaceae</taxon>
        <taxon>Malvoideae</taxon>
        <taxon>Gossypium</taxon>
    </lineage>
</organism>
<protein>
    <submittedName>
        <fullName evidence="1">Uncharacterized protein</fullName>
    </submittedName>
</protein>
<dbReference type="Proteomes" id="UP001358586">
    <property type="component" value="Chromosome 3"/>
</dbReference>